<feature type="transmembrane region" description="Helical" evidence="7">
    <location>
        <begin position="178"/>
        <end position="201"/>
    </location>
</feature>
<organism evidence="12">
    <name type="scientific">Microvirga ossetica</name>
    <dbReference type="NCBI Taxonomy" id="1882682"/>
    <lineage>
        <taxon>Bacteria</taxon>
        <taxon>Pseudomonadati</taxon>
        <taxon>Pseudomonadota</taxon>
        <taxon>Alphaproteobacteria</taxon>
        <taxon>Hyphomicrobiales</taxon>
        <taxon>Methylobacteriaceae</taxon>
        <taxon>Microvirga</taxon>
    </lineage>
</organism>
<protein>
    <recommendedName>
        <fullName evidence="13">Mechanosensitive ion channel protein</fullName>
    </recommendedName>
</protein>
<dbReference type="AlphaFoldDB" id="A0A1B2EM22"/>
<dbReference type="SUPFAM" id="SSF50182">
    <property type="entry name" value="Sm-like ribonucleoproteins"/>
    <property type="match status" value="1"/>
</dbReference>
<dbReference type="Gene3D" id="3.30.70.100">
    <property type="match status" value="1"/>
</dbReference>
<dbReference type="GO" id="GO:0005886">
    <property type="term" value="C:plasma membrane"/>
    <property type="evidence" value="ECO:0007669"/>
    <property type="project" value="UniProtKB-SubCell"/>
</dbReference>
<evidence type="ECO:0000256" key="7">
    <source>
        <dbReference type="SAM" id="Phobius"/>
    </source>
</evidence>
<comment type="similarity">
    <text evidence="2">Belongs to the MscS (TC 1.A.23) family.</text>
</comment>
<name>A0A1B2EM22_9HYPH</name>
<evidence type="ECO:0008006" key="13">
    <source>
        <dbReference type="Google" id="ProtNLM"/>
    </source>
</evidence>
<reference evidence="12" key="1">
    <citation type="submission" date="2016-07" db="EMBL/GenBank/DDBJ databases">
        <title>Microvirga ossetica sp. nov. a new species of rhizobia isolated from root nodules of the legume species Vicia alpestris Steven originated from North Ossetia region in the Caucasus.</title>
        <authorList>
            <person name="Safronova V.I."/>
            <person name="Kuznetsova I.G."/>
            <person name="Sazanova A.L."/>
            <person name="Belimov A."/>
            <person name="Andronov E."/>
            <person name="Osledkin Y.S."/>
            <person name="Onishchuk O.P."/>
            <person name="Kurchak O.N."/>
            <person name="Shaposhnikov A.I."/>
            <person name="Willems A."/>
            <person name="Tikhonovich I.A."/>
        </authorList>
    </citation>
    <scope>NUCLEOTIDE SEQUENCE [LARGE SCALE GENOMIC DNA]</scope>
    <source>
        <strain evidence="12">V5/3M</strain>
    </source>
</reference>
<feature type="transmembrane region" description="Helical" evidence="7">
    <location>
        <begin position="255"/>
        <end position="273"/>
    </location>
</feature>
<dbReference type="Gene3D" id="1.10.287.1260">
    <property type="match status" value="1"/>
</dbReference>
<dbReference type="InterPro" id="IPR049142">
    <property type="entry name" value="MS_channel_1st"/>
</dbReference>
<evidence type="ECO:0000256" key="2">
    <source>
        <dbReference type="ARBA" id="ARBA00008017"/>
    </source>
</evidence>
<dbReference type="Pfam" id="PF21088">
    <property type="entry name" value="MS_channel_1st"/>
    <property type="match status" value="1"/>
</dbReference>
<comment type="subcellular location">
    <subcellularLocation>
        <location evidence="1">Cell membrane</location>
        <topology evidence="1">Multi-pass membrane protein</topology>
    </subcellularLocation>
</comment>
<feature type="transmembrane region" description="Helical" evidence="7">
    <location>
        <begin position="293"/>
        <end position="311"/>
    </location>
</feature>
<sequence>MMTTHADHNAPARLLCSLALLFFVSMGAASADAQTTPTQNPPPPQVQQLLNLLQDPAVRGWIDQQQQLAPTPPLAGPPPTATQTTASEMMAARTASLRDHLASLAAAAPRLPGEFRSAADRLLAELQGRSLVGVLILVLGFVALGAGTEWIFRRVTAHPQQRIAAMPMETVSERMRAIGLRLAFGLSEVVIFGLGSIGAFLAFDWPPLLRQVVLAYLIAAVVLRLVLVLGRFLLAPDGGGPQDADRFRVVPLSAGAARFWFRRLALFVGWFAFGRATLDVLSALGFSPEARELVAYTLGLGLLAIALNVVWTRPPALDALPDETQHPARHRFTPWLLSLCLVALWGFWVVGFMRLFWLLAVALLLPPAIKVAQMASHHVSRPPSGSGAPSTPGLTAVFLDRGLRALLIAGAAFLLAYTLRIDLVEMTGRDTLLTRLLRGALSSVVILLVADLIWQVVKSLIDRRLSQTETLSPPGTEAAVRQARLRTLLPIFRNVIFVVLAVVAVMMALSALGVEIGPLIAGAGIVGVAVGFGSQTLVKDVFSGVFYLLDDAFRVGEYITSGSYKGTVESFGFRSVKLRHHRGPLFTVPFGVLGAVQNMSRDWVIDKLTIGVSYDSDFDKAKKLIKQIGKELAQDPEFAPNIIEPLKMQGVDQFGDYGIQIRLKMMTKPGEQFVIRRRALSLIKQAFDENGIRFAVPTVQVAGHEEVGPVAAYQAIKLVKPPPPAPE</sequence>
<feature type="domain" description="Mechanosensitive ion channel MscS C-terminal" evidence="10">
    <location>
        <begin position="607"/>
        <end position="694"/>
    </location>
</feature>
<feature type="transmembrane region" description="Helical" evidence="7">
    <location>
        <begin position="491"/>
        <end position="513"/>
    </location>
</feature>
<evidence type="ECO:0000256" key="6">
    <source>
        <dbReference type="ARBA" id="ARBA00023136"/>
    </source>
</evidence>
<dbReference type="SUPFAM" id="SSF82689">
    <property type="entry name" value="Mechanosensitive channel protein MscS (YggB), C-terminal domain"/>
    <property type="match status" value="1"/>
</dbReference>
<dbReference type="InterPro" id="IPR006685">
    <property type="entry name" value="MscS_channel_2nd"/>
</dbReference>
<accession>A0A1B2EM22</accession>
<dbReference type="InterPro" id="IPR023408">
    <property type="entry name" value="MscS_beta-dom_sf"/>
</dbReference>
<evidence type="ECO:0000256" key="3">
    <source>
        <dbReference type="ARBA" id="ARBA00022475"/>
    </source>
</evidence>
<dbReference type="EMBL" id="CP016616">
    <property type="protein sequence ID" value="ANY80882.1"/>
    <property type="molecule type" value="Genomic_DNA"/>
</dbReference>
<keyword evidence="4 7" id="KW-0812">Transmembrane</keyword>
<feature type="transmembrane region" description="Helical" evidence="7">
    <location>
        <begin position="439"/>
        <end position="457"/>
    </location>
</feature>
<feature type="transmembrane region" description="Helical" evidence="7">
    <location>
        <begin position="213"/>
        <end position="234"/>
    </location>
</feature>
<dbReference type="PANTHER" id="PTHR30460">
    <property type="entry name" value="MODERATE CONDUCTANCE MECHANOSENSITIVE CHANNEL YBIO"/>
    <property type="match status" value="1"/>
</dbReference>
<evidence type="ECO:0000256" key="1">
    <source>
        <dbReference type="ARBA" id="ARBA00004651"/>
    </source>
</evidence>
<keyword evidence="5 7" id="KW-1133">Transmembrane helix</keyword>
<evidence type="ECO:0000259" key="9">
    <source>
        <dbReference type="Pfam" id="PF00924"/>
    </source>
</evidence>
<evidence type="ECO:0000256" key="8">
    <source>
        <dbReference type="SAM" id="SignalP"/>
    </source>
</evidence>
<dbReference type="SUPFAM" id="SSF82861">
    <property type="entry name" value="Mechanosensitive channel protein MscS (YggB), transmembrane region"/>
    <property type="match status" value="1"/>
</dbReference>
<evidence type="ECO:0000256" key="5">
    <source>
        <dbReference type="ARBA" id="ARBA00022989"/>
    </source>
</evidence>
<feature type="chain" id="PRO_5008536279" description="Mechanosensitive ion channel protein" evidence="8">
    <location>
        <begin position="34"/>
        <end position="727"/>
    </location>
</feature>
<dbReference type="InterPro" id="IPR011014">
    <property type="entry name" value="MscS_channel_TM-2"/>
</dbReference>
<dbReference type="InterPro" id="IPR011066">
    <property type="entry name" value="MscS_channel_C_sf"/>
</dbReference>
<feature type="transmembrane region" description="Helical" evidence="7">
    <location>
        <begin position="519"/>
        <end position="538"/>
    </location>
</feature>
<dbReference type="InterPro" id="IPR010920">
    <property type="entry name" value="LSM_dom_sf"/>
</dbReference>
<feature type="transmembrane region" description="Helical" evidence="7">
    <location>
        <begin position="402"/>
        <end position="419"/>
    </location>
</feature>
<feature type="domain" description="Mechanosensitive ion channel MscS" evidence="9">
    <location>
        <begin position="536"/>
        <end position="601"/>
    </location>
</feature>
<dbReference type="InterPro" id="IPR049278">
    <property type="entry name" value="MS_channel_C"/>
</dbReference>
<dbReference type="RefSeq" id="WP_237050076.1">
    <property type="nucleotide sequence ID" value="NZ_CP016616.1"/>
</dbReference>
<dbReference type="PANTHER" id="PTHR30460:SF0">
    <property type="entry name" value="MODERATE CONDUCTANCE MECHANOSENSITIVE CHANNEL YBIO"/>
    <property type="match status" value="1"/>
</dbReference>
<feature type="signal peptide" evidence="8">
    <location>
        <begin position="1"/>
        <end position="33"/>
    </location>
</feature>
<dbReference type="Pfam" id="PF00924">
    <property type="entry name" value="MS_channel_2nd"/>
    <property type="match status" value="1"/>
</dbReference>
<evidence type="ECO:0000259" key="11">
    <source>
        <dbReference type="Pfam" id="PF21088"/>
    </source>
</evidence>
<keyword evidence="3" id="KW-1003">Cell membrane</keyword>
<feature type="domain" description="Mechanosensitive ion channel transmembrane helices 2/3" evidence="11">
    <location>
        <begin position="494"/>
        <end position="535"/>
    </location>
</feature>
<evidence type="ECO:0000259" key="10">
    <source>
        <dbReference type="Pfam" id="PF21082"/>
    </source>
</evidence>
<keyword evidence="8" id="KW-0732">Signal</keyword>
<feature type="transmembrane region" description="Helical" evidence="7">
    <location>
        <begin position="332"/>
        <end position="349"/>
    </location>
</feature>
<dbReference type="InterPro" id="IPR045276">
    <property type="entry name" value="YbiO_bact"/>
</dbReference>
<evidence type="ECO:0000256" key="4">
    <source>
        <dbReference type="ARBA" id="ARBA00022692"/>
    </source>
</evidence>
<gene>
    <name evidence="12" type="ORF">BB934_23810</name>
</gene>
<proteinExistence type="inferred from homology"/>
<dbReference type="Gene3D" id="2.30.30.60">
    <property type="match status" value="1"/>
</dbReference>
<evidence type="ECO:0000313" key="12">
    <source>
        <dbReference type="EMBL" id="ANY80882.1"/>
    </source>
</evidence>
<dbReference type="Pfam" id="PF21082">
    <property type="entry name" value="MS_channel_3rd"/>
    <property type="match status" value="1"/>
</dbReference>
<feature type="transmembrane region" description="Helical" evidence="7">
    <location>
        <begin position="131"/>
        <end position="152"/>
    </location>
</feature>
<dbReference type="KEGG" id="moc:BB934_23810"/>
<dbReference type="GO" id="GO:0008381">
    <property type="term" value="F:mechanosensitive monoatomic ion channel activity"/>
    <property type="evidence" value="ECO:0007669"/>
    <property type="project" value="InterPro"/>
</dbReference>
<keyword evidence="6 7" id="KW-0472">Membrane</keyword>